<dbReference type="AlphaFoldDB" id="A0A372MK51"/>
<sequence>MGKEQGFLPHRLVMGVLVSQQEMISLVTEQLVAHYGLLLDCTEPKVFTYTDYYDDEMGGKPLRLYLSFAHLIDPSRLSTIKRETNALELEFSQQGGRRVNLDPGLLSLANLILATTKNRAHRIPLADGIYAELTLLYTNKQFQSFPWTYADYKSEEVKLLFASWREQYRKQLKQEALL</sequence>
<dbReference type="RefSeq" id="WP_117328933.1">
    <property type="nucleotide sequence ID" value="NZ_QUWK01000001.1"/>
</dbReference>
<reference evidence="2" key="1">
    <citation type="submission" date="2018-08" db="EMBL/GenBank/DDBJ databases">
        <authorList>
            <person name="Grouzdev D.S."/>
            <person name="Krutkina M.S."/>
        </authorList>
    </citation>
    <scope>NUCLEOTIDE SEQUENCE [LARGE SCALE GENOMIC DNA]</scope>
    <source>
        <strain evidence="2">4-11</strain>
    </source>
</reference>
<dbReference type="Pfam" id="PF14385">
    <property type="entry name" value="DUF4416"/>
    <property type="match status" value="1"/>
</dbReference>
<dbReference type="InterPro" id="IPR025529">
    <property type="entry name" value="DUF4416"/>
</dbReference>
<evidence type="ECO:0000313" key="1">
    <source>
        <dbReference type="EMBL" id="RFU96114.1"/>
    </source>
</evidence>
<gene>
    <name evidence="1" type="ORF">DYP60_00640</name>
</gene>
<organism evidence="1 2">
    <name type="scientific">Sphaerochaeta halotolerans</name>
    <dbReference type="NCBI Taxonomy" id="2293840"/>
    <lineage>
        <taxon>Bacteria</taxon>
        <taxon>Pseudomonadati</taxon>
        <taxon>Spirochaetota</taxon>
        <taxon>Spirochaetia</taxon>
        <taxon>Spirochaetales</taxon>
        <taxon>Sphaerochaetaceae</taxon>
        <taxon>Sphaerochaeta</taxon>
    </lineage>
</organism>
<reference evidence="1 2" key="2">
    <citation type="submission" date="2018-09" db="EMBL/GenBank/DDBJ databases">
        <title>Genome of Sphaerochaeta halotolerans strain 4-11.</title>
        <authorList>
            <person name="Nazina T.N."/>
            <person name="Sokolova D.S."/>
        </authorList>
    </citation>
    <scope>NUCLEOTIDE SEQUENCE [LARGE SCALE GENOMIC DNA]</scope>
    <source>
        <strain evidence="1 2">4-11</strain>
    </source>
</reference>
<name>A0A372MK51_9SPIR</name>
<dbReference type="Proteomes" id="UP000264002">
    <property type="component" value="Unassembled WGS sequence"/>
</dbReference>
<evidence type="ECO:0000313" key="2">
    <source>
        <dbReference type="Proteomes" id="UP000264002"/>
    </source>
</evidence>
<comment type="caution">
    <text evidence="1">The sequence shown here is derived from an EMBL/GenBank/DDBJ whole genome shotgun (WGS) entry which is preliminary data.</text>
</comment>
<accession>A0A372MK51</accession>
<protein>
    <submittedName>
        <fullName evidence="1">DUF4416 family protein</fullName>
    </submittedName>
</protein>
<keyword evidence="2" id="KW-1185">Reference proteome</keyword>
<dbReference type="EMBL" id="QUWK01000001">
    <property type="protein sequence ID" value="RFU96114.1"/>
    <property type="molecule type" value="Genomic_DNA"/>
</dbReference>
<proteinExistence type="predicted"/>